<comment type="caution">
    <text evidence="2">The sequence shown here is derived from an EMBL/GenBank/DDBJ whole genome shotgun (WGS) entry which is preliminary data.</text>
</comment>
<evidence type="ECO:0000256" key="1">
    <source>
        <dbReference type="SAM" id="MobiDB-lite"/>
    </source>
</evidence>
<organism evidence="2 3">
    <name type="scientific">Glycomyces artemisiae</name>
    <dbReference type="NCBI Taxonomy" id="1076443"/>
    <lineage>
        <taxon>Bacteria</taxon>
        <taxon>Bacillati</taxon>
        <taxon>Actinomycetota</taxon>
        <taxon>Actinomycetes</taxon>
        <taxon>Glycomycetales</taxon>
        <taxon>Glycomycetaceae</taxon>
        <taxon>Glycomyces</taxon>
    </lineage>
</organism>
<proteinExistence type="predicted"/>
<sequence length="62" mass="6852">MLDLGLILTLYPPPRPLTAPGPTRQSRVSPVSAPAAKVLTCPARDTEPETEDHREYPRKKES</sequence>
<evidence type="ECO:0000313" key="2">
    <source>
        <dbReference type="EMBL" id="PRY56189.1"/>
    </source>
</evidence>
<protein>
    <submittedName>
        <fullName evidence="2">Uncharacterized protein</fullName>
    </submittedName>
</protein>
<dbReference type="Proteomes" id="UP000238176">
    <property type="component" value="Unassembled WGS sequence"/>
</dbReference>
<evidence type="ECO:0000313" key="3">
    <source>
        <dbReference type="Proteomes" id="UP000238176"/>
    </source>
</evidence>
<name>A0A2T0UE43_9ACTN</name>
<dbReference type="AlphaFoldDB" id="A0A2T0UE43"/>
<gene>
    <name evidence="2" type="ORF">B0I28_11071</name>
</gene>
<dbReference type="EMBL" id="PVTJ01000010">
    <property type="protein sequence ID" value="PRY56189.1"/>
    <property type="molecule type" value="Genomic_DNA"/>
</dbReference>
<feature type="region of interest" description="Disordered" evidence="1">
    <location>
        <begin position="11"/>
        <end position="62"/>
    </location>
</feature>
<keyword evidence="3" id="KW-1185">Reference proteome</keyword>
<accession>A0A2T0UE43</accession>
<feature type="compositionally biased region" description="Basic and acidic residues" evidence="1">
    <location>
        <begin position="44"/>
        <end position="62"/>
    </location>
</feature>
<reference evidence="2 3" key="1">
    <citation type="submission" date="2018-03" db="EMBL/GenBank/DDBJ databases">
        <title>Genomic Encyclopedia of Type Strains, Phase III (KMG-III): the genomes of soil and plant-associated and newly described type strains.</title>
        <authorList>
            <person name="Whitman W."/>
        </authorList>
    </citation>
    <scope>NUCLEOTIDE SEQUENCE [LARGE SCALE GENOMIC DNA]</scope>
    <source>
        <strain evidence="2 3">CGMCC 4.7067</strain>
    </source>
</reference>